<accession>A0ACC2XBH0</accession>
<proteinExistence type="predicted"/>
<dbReference type="Proteomes" id="UP001243375">
    <property type="component" value="Unassembled WGS sequence"/>
</dbReference>
<reference evidence="1" key="1">
    <citation type="submission" date="2023-04" db="EMBL/GenBank/DDBJ databases">
        <title>Draft Genome sequencing of Naganishia species isolated from polar environments using Oxford Nanopore Technology.</title>
        <authorList>
            <person name="Leo P."/>
            <person name="Venkateswaran K."/>
        </authorList>
    </citation>
    <scope>NUCLEOTIDE SEQUENCE</scope>
    <source>
        <strain evidence="1">MNA-CCFEE 5425</strain>
    </source>
</reference>
<sequence length="450" mass="48441">MRSPHGQPRQAGWPSPSTSTTSPSSKRLSTQPPSPLRTQTPMRTQAHEPSLLSPPLSAVGHSRDFPSSGNKRNTAQLSNRPAPPLKSVRESVTSSDTHTSTRDGFRRTSSSSEEQTSPEQIKRDSRRSTFGRSVVTPINTSSPRLSSIASPRESIMHPLTPPPDIPLPPVPTTMPGFESITGIPRRFSQRPLSIRAATPPASLTMYGESRPALRSRHSAASRLPTLKYRKSSPELGTLSNARSTMSGGSRRRPSTPWAEEQNEHAYHSPELAQFGALNSSLPSASGLLTDEPSLFPSWTTTDMPLSPSFDALGAMLNEPCQTGRKDSSSLLVDMEPPWMDSPSLASQQSPRLPSQTHAGLVRVRAPPTAMERTHSSGLEGIKALLAQVDDWSRVHGFANGQQSSAARASRTSILQDPFNARAAGGPEFVAMAVDDDLGEECGDVVWGTAL</sequence>
<evidence type="ECO:0000313" key="1">
    <source>
        <dbReference type="EMBL" id="KAJ9120950.1"/>
    </source>
</evidence>
<keyword evidence="2" id="KW-1185">Reference proteome</keyword>
<protein>
    <submittedName>
        <fullName evidence="1">Uncharacterized protein</fullName>
    </submittedName>
</protein>
<dbReference type="EMBL" id="JASBWU010000006">
    <property type="protein sequence ID" value="KAJ9120950.1"/>
    <property type="molecule type" value="Genomic_DNA"/>
</dbReference>
<gene>
    <name evidence="1" type="ORF">QFC22_002886</name>
</gene>
<organism evidence="1 2">
    <name type="scientific">Naganishia vaughanmartiniae</name>
    <dbReference type="NCBI Taxonomy" id="1424756"/>
    <lineage>
        <taxon>Eukaryota</taxon>
        <taxon>Fungi</taxon>
        <taxon>Dikarya</taxon>
        <taxon>Basidiomycota</taxon>
        <taxon>Agaricomycotina</taxon>
        <taxon>Tremellomycetes</taxon>
        <taxon>Filobasidiales</taxon>
        <taxon>Filobasidiaceae</taxon>
        <taxon>Naganishia</taxon>
    </lineage>
</organism>
<evidence type="ECO:0000313" key="2">
    <source>
        <dbReference type="Proteomes" id="UP001243375"/>
    </source>
</evidence>
<comment type="caution">
    <text evidence="1">The sequence shown here is derived from an EMBL/GenBank/DDBJ whole genome shotgun (WGS) entry which is preliminary data.</text>
</comment>
<name>A0ACC2XBH0_9TREE</name>